<dbReference type="InterPro" id="IPR036291">
    <property type="entry name" value="NAD(P)-bd_dom_sf"/>
</dbReference>
<comment type="caution">
    <text evidence="4">The sequence shown here is derived from an EMBL/GenBank/DDBJ whole genome shotgun (WGS) entry which is preliminary data.</text>
</comment>
<dbReference type="InterPro" id="IPR004104">
    <property type="entry name" value="Gfo/Idh/MocA-like_OxRdtase_C"/>
</dbReference>
<evidence type="ECO:0000313" key="5">
    <source>
        <dbReference type="Proteomes" id="UP001589619"/>
    </source>
</evidence>
<dbReference type="Gene3D" id="3.40.50.720">
    <property type="entry name" value="NAD(P)-binding Rossmann-like Domain"/>
    <property type="match status" value="1"/>
</dbReference>
<dbReference type="PANTHER" id="PTHR43377:SF2">
    <property type="entry name" value="BINDING ROSSMANN FOLD OXIDOREDUCTASE, PUTATIVE (AFU_ORTHOLOGUE AFUA_4G00560)-RELATED"/>
    <property type="match status" value="1"/>
</dbReference>
<organism evidence="4 5">
    <name type="scientific">Paenibacillus hodogayensis</name>
    <dbReference type="NCBI Taxonomy" id="279208"/>
    <lineage>
        <taxon>Bacteria</taxon>
        <taxon>Bacillati</taxon>
        <taxon>Bacillota</taxon>
        <taxon>Bacilli</taxon>
        <taxon>Bacillales</taxon>
        <taxon>Paenibacillaceae</taxon>
        <taxon>Paenibacillus</taxon>
    </lineage>
</organism>
<dbReference type="PANTHER" id="PTHR43377">
    <property type="entry name" value="BILIVERDIN REDUCTASE A"/>
    <property type="match status" value="1"/>
</dbReference>
<proteinExistence type="inferred from homology"/>
<dbReference type="SUPFAM" id="SSF55347">
    <property type="entry name" value="Glyceraldehyde-3-phosphate dehydrogenase-like, C-terminal domain"/>
    <property type="match status" value="1"/>
</dbReference>
<evidence type="ECO:0000256" key="1">
    <source>
        <dbReference type="ARBA" id="ARBA00010928"/>
    </source>
</evidence>
<keyword evidence="5" id="KW-1185">Reference proteome</keyword>
<comment type="similarity">
    <text evidence="1">Belongs to the Gfo/Idh/MocA family.</text>
</comment>
<evidence type="ECO:0000259" key="3">
    <source>
        <dbReference type="Pfam" id="PF02894"/>
    </source>
</evidence>
<dbReference type="RefSeq" id="WP_344916046.1">
    <property type="nucleotide sequence ID" value="NZ_BAAAYO010000018.1"/>
</dbReference>
<dbReference type="EMBL" id="JBHMAG010000015">
    <property type="protein sequence ID" value="MFB9754481.1"/>
    <property type="molecule type" value="Genomic_DNA"/>
</dbReference>
<dbReference type="InterPro" id="IPR051450">
    <property type="entry name" value="Gfo/Idh/MocA_Oxidoreductases"/>
</dbReference>
<evidence type="ECO:0000259" key="2">
    <source>
        <dbReference type="Pfam" id="PF01408"/>
    </source>
</evidence>
<sequence>MKKTKYVLVGAGDRGREMFAKPLADEWREAADFVGICDPNPVRAQFVSKECGGVPCYEDFDRMLGETEPDFVIVTTPDSLHHDYIIKAMEAGCNVISEKPMTTDVEKCRAILDAERRTGKKVIVTFNCRFDPYIVRIKQLLAEGTIGDILSVQMQWSLDTRHGADYFRRWHSSMAMSGGLLVHKSTHHFDMVNWWLDDEPEHVYADGGRYFYGPVREQRGERCLTCSYTDSCEFYMDIMKDRFKREFYVSGEPFDGYVRDKCVFSEEIDIYDTMSLSVKYGRGALLSYSLNAYSPYEGWKVTLVGTQGSLEAQATSDPLIDAGSHRFIHVFNQRKEHMTVKMKKVTGAHGGSDGLLRKMLFEQGGADPLRQMAGSWEGAMSLLIGASANLSIAERRRVDVKDQLI</sequence>
<dbReference type="InterPro" id="IPR000683">
    <property type="entry name" value="Gfo/Idh/MocA-like_OxRdtase_N"/>
</dbReference>
<dbReference type="Gene3D" id="3.30.360.10">
    <property type="entry name" value="Dihydrodipicolinate Reductase, domain 2"/>
    <property type="match status" value="1"/>
</dbReference>
<dbReference type="Pfam" id="PF01408">
    <property type="entry name" value="GFO_IDH_MocA"/>
    <property type="match status" value="1"/>
</dbReference>
<dbReference type="Proteomes" id="UP001589619">
    <property type="component" value="Unassembled WGS sequence"/>
</dbReference>
<dbReference type="SUPFAM" id="SSF51735">
    <property type="entry name" value="NAD(P)-binding Rossmann-fold domains"/>
    <property type="match status" value="1"/>
</dbReference>
<protein>
    <submittedName>
        <fullName evidence="4">Gfo/Idh/MocA family oxidoreductase</fullName>
    </submittedName>
</protein>
<evidence type="ECO:0000313" key="4">
    <source>
        <dbReference type="EMBL" id="MFB9754481.1"/>
    </source>
</evidence>
<name>A0ABV5W236_9BACL</name>
<reference evidence="4 5" key="1">
    <citation type="submission" date="2024-09" db="EMBL/GenBank/DDBJ databases">
        <authorList>
            <person name="Sun Q."/>
            <person name="Mori K."/>
        </authorList>
    </citation>
    <scope>NUCLEOTIDE SEQUENCE [LARGE SCALE GENOMIC DNA]</scope>
    <source>
        <strain evidence="4 5">JCM 12520</strain>
    </source>
</reference>
<feature type="domain" description="Gfo/Idh/MocA-like oxidoreductase C-terminal" evidence="3">
    <location>
        <begin position="138"/>
        <end position="399"/>
    </location>
</feature>
<accession>A0ABV5W236</accession>
<gene>
    <name evidence="4" type="ORF">ACFFNY_23170</name>
</gene>
<dbReference type="Pfam" id="PF02894">
    <property type="entry name" value="GFO_IDH_MocA_C"/>
    <property type="match status" value="1"/>
</dbReference>
<feature type="domain" description="Gfo/Idh/MocA-like oxidoreductase N-terminal" evidence="2">
    <location>
        <begin position="5"/>
        <end position="126"/>
    </location>
</feature>